<accession>A0A2T4A8T1</accession>
<organism evidence="1 2">
    <name type="scientific">Trichoderma harzianum CBS 226.95</name>
    <dbReference type="NCBI Taxonomy" id="983964"/>
    <lineage>
        <taxon>Eukaryota</taxon>
        <taxon>Fungi</taxon>
        <taxon>Dikarya</taxon>
        <taxon>Ascomycota</taxon>
        <taxon>Pezizomycotina</taxon>
        <taxon>Sordariomycetes</taxon>
        <taxon>Hypocreomycetidae</taxon>
        <taxon>Hypocreales</taxon>
        <taxon>Hypocreaceae</taxon>
        <taxon>Trichoderma</taxon>
    </lineage>
</organism>
<dbReference type="EMBL" id="KZ679682">
    <property type="protein sequence ID" value="PTB53393.1"/>
    <property type="molecule type" value="Genomic_DNA"/>
</dbReference>
<gene>
    <name evidence="1" type="ORF">M431DRAFT_521548</name>
</gene>
<evidence type="ECO:0000313" key="1">
    <source>
        <dbReference type="EMBL" id="PTB53393.1"/>
    </source>
</evidence>
<evidence type="ECO:0008006" key="3">
    <source>
        <dbReference type="Google" id="ProtNLM"/>
    </source>
</evidence>
<evidence type="ECO:0000313" key="2">
    <source>
        <dbReference type="Proteomes" id="UP000241690"/>
    </source>
</evidence>
<dbReference type="GeneID" id="36629040"/>
<protein>
    <recommendedName>
        <fullName evidence="3">BTB domain-containing protein</fullName>
    </recommendedName>
</protein>
<keyword evidence="2" id="KW-1185">Reference proteome</keyword>
<sequence>MASRHVDIDPDGDTLIILPRVKAEGDSGASQVTFKVSMKHLTLASSRAKKVLQGCFSEATPQGSDGLRHWKFDPMFDPDAFEIVLRILHAQAHELPKEIPLATMTQVAVIADDLLCSSPIAPFVPQWSSNDDFWAASVQFSATIEKIFICFVFGLKEKFTSMTHRAIMKSIDQKNVYDVPLCPTILQAIKDQRAFVLKQHLKYLYIVE</sequence>
<proteinExistence type="predicted"/>
<dbReference type="AlphaFoldDB" id="A0A2T4A8T1"/>
<dbReference type="Proteomes" id="UP000241690">
    <property type="component" value="Unassembled WGS sequence"/>
</dbReference>
<dbReference type="STRING" id="983964.A0A2T4A8T1"/>
<dbReference type="RefSeq" id="XP_024773070.1">
    <property type="nucleotide sequence ID" value="XM_024920471.1"/>
</dbReference>
<reference evidence="1 2" key="1">
    <citation type="submission" date="2016-07" db="EMBL/GenBank/DDBJ databases">
        <title>Multiple horizontal gene transfer events from other fungi enriched the ability of initially mycotrophic Trichoderma (Ascomycota) to feed on dead plant biomass.</title>
        <authorList>
            <consortium name="DOE Joint Genome Institute"/>
            <person name="Aerts A."/>
            <person name="Atanasova L."/>
            <person name="Chenthamara K."/>
            <person name="Zhang J."/>
            <person name="Grujic M."/>
            <person name="Henrissat B."/>
            <person name="Kuo A."/>
            <person name="Salamov A."/>
            <person name="Lipzen A."/>
            <person name="Labutti K."/>
            <person name="Barry K."/>
            <person name="Miao Y."/>
            <person name="Rahimi M.J."/>
            <person name="Shen Q."/>
            <person name="Grigoriev I.V."/>
            <person name="Kubicek C.P."/>
            <person name="Druzhinina I.S."/>
        </authorList>
    </citation>
    <scope>NUCLEOTIDE SEQUENCE [LARGE SCALE GENOMIC DNA]</scope>
    <source>
        <strain evidence="1 2">CBS 226.95</strain>
    </source>
</reference>
<name>A0A2T4A8T1_TRIHA</name>